<dbReference type="RefSeq" id="WP_077475312.1">
    <property type="nucleotide sequence ID" value="NZ_MLAH01000012.1"/>
</dbReference>
<name>A0A1V3L9V7_9PAST</name>
<protein>
    <submittedName>
        <fullName evidence="1">Uncharacterized protein</fullName>
    </submittedName>
</protein>
<accession>A0A1V3L9V7</accession>
<evidence type="ECO:0000313" key="1">
    <source>
        <dbReference type="EMBL" id="OOF86732.1"/>
    </source>
</evidence>
<dbReference type="EMBL" id="MLAH01000012">
    <property type="protein sequence ID" value="OOF86732.1"/>
    <property type="molecule type" value="Genomic_DNA"/>
</dbReference>
<organism evidence="1 2">
    <name type="scientific">Rodentibacter ratti</name>
    <dbReference type="NCBI Taxonomy" id="1906745"/>
    <lineage>
        <taxon>Bacteria</taxon>
        <taxon>Pseudomonadati</taxon>
        <taxon>Pseudomonadota</taxon>
        <taxon>Gammaproteobacteria</taxon>
        <taxon>Pasteurellales</taxon>
        <taxon>Pasteurellaceae</taxon>
        <taxon>Rodentibacter</taxon>
    </lineage>
</organism>
<dbReference type="AlphaFoldDB" id="A0A1V3L9V7"/>
<proteinExistence type="predicted"/>
<comment type="caution">
    <text evidence="1">The sequence shown here is derived from an EMBL/GenBank/DDBJ whole genome shotgun (WGS) entry which is preliminary data.</text>
</comment>
<reference evidence="1 2" key="1">
    <citation type="submission" date="2016-10" db="EMBL/GenBank/DDBJ databases">
        <title>Rodentibacter gen. nov. and new species.</title>
        <authorList>
            <person name="Christensen H."/>
        </authorList>
    </citation>
    <scope>NUCLEOTIDE SEQUENCE [LARGE SCALE GENOMIC DNA]</scope>
    <source>
        <strain evidence="1 2">Ppn157</strain>
    </source>
</reference>
<dbReference type="Proteomes" id="UP000189549">
    <property type="component" value="Unassembled WGS sequence"/>
</dbReference>
<evidence type="ECO:0000313" key="2">
    <source>
        <dbReference type="Proteomes" id="UP000189549"/>
    </source>
</evidence>
<gene>
    <name evidence="1" type="ORF">BKG93_02405</name>
</gene>
<sequence length="124" mass="14252">MQKEIIQWLADDEGVGLSSKCMAFVIGFGVVPRGKNYPHDPSDLARCIKLLERIPEMNNHLYKMKQVSPIWENLVEHWAELEQLFNEEKGSIRCTKTYQLMKHLTKDDANVVFSASGFSIRVGR</sequence>